<gene>
    <name evidence="1" type="ORF">SAMN04488026_11136</name>
</gene>
<accession>A0A1G9MRJ4</accession>
<keyword evidence="2" id="KW-1185">Reference proteome</keyword>
<dbReference type="STRING" id="571298.SAMN04488026_11136"/>
<dbReference type="SUPFAM" id="SSF48452">
    <property type="entry name" value="TPR-like"/>
    <property type="match status" value="1"/>
</dbReference>
<dbReference type="Proteomes" id="UP000199382">
    <property type="component" value="Unassembled WGS sequence"/>
</dbReference>
<proteinExistence type="predicted"/>
<dbReference type="AlphaFoldDB" id="A0A1G9MRJ4"/>
<reference evidence="1 2" key="1">
    <citation type="submission" date="2016-10" db="EMBL/GenBank/DDBJ databases">
        <authorList>
            <person name="de Groot N.N."/>
        </authorList>
    </citation>
    <scope>NUCLEOTIDE SEQUENCE [LARGE SCALE GENOMIC DNA]</scope>
    <source>
        <strain evidence="1 2">DSM 25294</strain>
    </source>
</reference>
<evidence type="ECO:0000313" key="2">
    <source>
        <dbReference type="Proteomes" id="UP000199382"/>
    </source>
</evidence>
<dbReference type="InterPro" id="IPR011990">
    <property type="entry name" value="TPR-like_helical_dom_sf"/>
</dbReference>
<protein>
    <submittedName>
        <fullName evidence="1">Uncharacterized protein</fullName>
    </submittedName>
</protein>
<evidence type="ECO:0000313" key="1">
    <source>
        <dbReference type="EMBL" id="SDL76829.1"/>
    </source>
</evidence>
<organism evidence="1 2">
    <name type="scientific">Aliiruegeria lutimaris</name>
    <dbReference type="NCBI Taxonomy" id="571298"/>
    <lineage>
        <taxon>Bacteria</taxon>
        <taxon>Pseudomonadati</taxon>
        <taxon>Pseudomonadota</taxon>
        <taxon>Alphaproteobacteria</taxon>
        <taxon>Rhodobacterales</taxon>
        <taxon>Roseobacteraceae</taxon>
        <taxon>Aliiruegeria</taxon>
    </lineage>
</organism>
<name>A0A1G9MRJ4_9RHOB</name>
<dbReference type="Gene3D" id="1.25.40.10">
    <property type="entry name" value="Tetratricopeptide repeat domain"/>
    <property type="match status" value="1"/>
</dbReference>
<dbReference type="EMBL" id="FNEK01000113">
    <property type="protein sequence ID" value="SDL76829.1"/>
    <property type="molecule type" value="Genomic_DNA"/>
</dbReference>
<sequence>MENFAATAHRMEKATQELPDRHTVELGLKRALTSPEFEGAGRLREFLSYVVEETLEGRGNDIRGKRIAEDVYDLAGISTRDSTGVVRVDASRLRRRLDVYYAGTGSREPLRIYIDKGGYAPRFEAHRALEQTPNPEPRLRPEGEPRSKGVTLPYWVLLLLIAAAIGGGLLSLRPSHPPVEVEMPELPDLASIKEREVLFEQSTATLKARNAAAEARTMMFPATEPWRVRAAQVLYDGAITLDPSYFGGYAGGAQAAAMIAGVSPPGPERDAMLDKGRSLAAKAIELAPTEAWSQSALAFLKLVEREFDEANRLSLRAIELDPDDLQALEMDAIIALFSGDFERAAKNAAPEKHINRNGSRFPWRNALGNAHYHLGNYELSIRYLKEAAALGEPVSEINSSHLIAALQASGKTELAASMVQGFNDTWPESRVHLLLQQIFQDPADAKNVIAMMKAAGWSSASAGSGAASHE</sequence>